<accession>A0A1L3F8W8</accession>
<dbReference type="Proteomes" id="UP000181962">
    <property type="component" value="Chromosome"/>
</dbReference>
<evidence type="ECO:0000313" key="2">
    <source>
        <dbReference type="Proteomes" id="UP000181962"/>
    </source>
</evidence>
<name>A0A1L3F8W8_BRAJP</name>
<organism evidence="1 2">
    <name type="scientific">Bradyrhizobium japonicum</name>
    <dbReference type="NCBI Taxonomy" id="375"/>
    <lineage>
        <taxon>Bacteria</taxon>
        <taxon>Pseudomonadati</taxon>
        <taxon>Pseudomonadota</taxon>
        <taxon>Alphaproteobacteria</taxon>
        <taxon>Hyphomicrobiales</taxon>
        <taxon>Nitrobacteraceae</taxon>
        <taxon>Bradyrhizobium</taxon>
    </lineage>
</organism>
<gene>
    <name evidence="1" type="ORF">BKD09_15350</name>
</gene>
<sequence>MSKRRRFKQTQSLEVRLAAKAEHLREKAREAPSGSERETLLCKARQFEEGLHMSEWLRTPGLQ</sequence>
<reference evidence="1 2" key="1">
    <citation type="submission" date="2016-11" db="EMBL/GenBank/DDBJ databases">
        <title>Complete Genome Sequence of Bradyrhizobium sp. strain J5, an isolated from soybean nodule in Hokkaido.</title>
        <authorList>
            <person name="Kanehara K."/>
        </authorList>
    </citation>
    <scope>NUCLEOTIDE SEQUENCE [LARGE SCALE GENOMIC DNA]</scope>
    <source>
        <strain evidence="1 2">J5</strain>
    </source>
</reference>
<dbReference type="EMBL" id="CP017637">
    <property type="protein sequence ID" value="APG09714.1"/>
    <property type="molecule type" value="Genomic_DNA"/>
</dbReference>
<protein>
    <submittedName>
        <fullName evidence="1">Uncharacterized protein</fullName>
    </submittedName>
</protein>
<proteinExistence type="predicted"/>
<evidence type="ECO:0000313" key="1">
    <source>
        <dbReference type="EMBL" id="APG09714.1"/>
    </source>
</evidence>
<dbReference type="AlphaFoldDB" id="A0A1L3F8W8"/>
<dbReference type="OrthoDB" id="8128823at2"/>
<dbReference type="RefSeq" id="WP_071910856.1">
    <property type="nucleotide sequence ID" value="NZ_CP017637.1"/>
</dbReference>